<reference evidence="2 3" key="1">
    <citation type="submission" date="2017-07" db="EMBL/GenBank/DDBJ databases">
        <title>Flavobacterium cyanobacteriorum sp. nov., isolated from cyanobacterial aggregates in a eutrophic lake.</title>
        <authorList>
            <person name="Cai H."/>
        </authorList>
    </citation>
    <scope>NUCLEOTIDE SEQUENCE [LARGE SCALE GENOMIC DNA]</scope>
    <source>
        <strain evidence="2 3">TH167</strain>
    </source>
</reference>
<organism evidence="2 3">
    <name type="scientific">Flavobacterium aurantiibacter</name>
    <dbReference type="NCBI Taxonomy" id="2023067"/>
    <lineage>
        <taxon>Bacteria</taxon>
        <taxon>Pseudomonadati</taxon>
        <taxon>Bacteroidota</taxon>
        <taxon>Flavobacteriia</taxon>
        <taxon>Flavobacteriales</taxon>
        <taxon>Flavobacteriaceae</taxon>
        <taxon>Flavobacterium</taxon>
    </lineage>
</organism>
<dbReference type="SUPFAM" id="SSF48498">
    <property type="entry name" value="Tetracyclin repressor-like, C-terminal domain"/>
    <property type="match status" value="1"/>
</dbReference>
<dbReference type="Gene3D" id="1.10.357.10">
    <property type="entry name" value="Tetracycline Repressor, domain 2"/>
    <property type="match status" value="1"/>
</dbReference>
<evidence type="ECO:0000259" key="1">
    <source>
        <dbReference type="Pfam" id="PF17931"/>
    </source>
</evidence>
<dbReference type="OrthoDB" id="977687at2"/>
<comment type="caution">
    <text evidence="2">The sequence shown here is derived from an EMBL/GenBank/DDBJ whole genome shotgun (WGS) entry which is preliminary data.</text>
</comment>
<dbReference type="Proteomes" id="UP000216035">
    <property type="component" value="Unassembled WGS sequence"/>
</dbReference>
<dbReference type="AlphaFoldDB" id="A0A256A6D1"/>
<accession>A0A256A6D1</accession>
<dbReference type="Pfam" id="PF17931">
    <property type="entry name" value="TetR_C_23"/>
    <property type="match status" value="1"/>
</dbReference>
<dbReference type="EMBL" id="NOXX01000102">
    <property type="protein sequence ID" value="OYQ49252.1"/>
    <property type="molecule type" value="Genomic_DNA"/>
</dbReference>
<proteinExistence type="predicted"/>
<evidence type="ECO:0000313" key="2">
    <source>
        <dbReference type="EMBL" id="OYQ49252.1"/>
    </source>
</evidence>
<keyword evidence="3" id="KW-1185">Reference proteome</keyword>
<evidence type="ECO:0000313" key="3">
    <source>
        <dbReference type="Proteomes" id="UP000216035"/>
    </source>
</evidence>
<dbReference type="InterPro" id="IPR041673">
    <property type="entry name" value="TetR_C_23"/>
</dbReference>
<protein>
    <submittedName>
        <fullName evidence="2">Heat-shock protein</fullName>
    </submittedName>
</protein>
<feature type="domain" description="Tetracyclin repressor-like C-terminal" evidence="1">
    <location>
        <begin position="90"/>
        <end position="216"/>
    </location>
</feature>
<dbReference type="InterPro" id="IPR036271">
    <property type="entry name" value="Tet_transcr_reg_TetR-rel_C_sf"/>
</dbReference>
<name>A0A256A6D1_9FLAO</name>
<sequence length="223" mass="26253">MMCAKRKSDVLEIDDNYIIEKYMDSVLSGADHHKNVYLFCKHNEIEEATFYSFFGSLDGVKASIWTKMFDNAETALRSDAQYENYDAKTKLLSLFYTLFEIFALNRSYLLETVKKEQYKLKDLEQLKAFRKRFKTFVDGIQAYDNQSIPDKFRQRAKPLYSEGAWIQFLLLFRFWLSDESPKAQKTDILIEKSVNAATDLLDIKPIESLFDLGKFLWKEGNMR</sequence>
<gene>
    <name evidence="2" type="ORF">CHX27_01565</name>
</gene>